<evidence type="ECO:0000313" key="3">
    <source>
        <dbReference type="Proteomes" id="UP000218334"/>
    </source>
</evidence>
<keyword evidence="3" id="KW-1185">Reference proteome</keyword>
<gene>
    <name evidence="2" type="ORF">ARMSODRAFT_1014035</name>
</gene>
<dbReference type="PANTHER" id="PTHR38248">
    <property type="entry name" value="FUNK1 6"/>
    <property type="match status" value="1"/>
</dbReference>
<dbReference type="InterPro" id="IPR011009">
    <property type="entry name" value="Kinase-like_dom_sf"/>
</dbReference>
<dbReference type="InterPro" id="IPR040976">
    <property type="entry name" value="Pkinase_fungal"/>
</dbReference>
<accession>A0A2H3CG02</accession>
<dbReference type="SUPFAM" id="SSF56112">
    <property type="entry name" value="Protein kinase-like (PK-like)"/>
    <property type="match status" value="1"/>
</dbReference>
<sequence length="635" mass="71868">MTLEGTTLTRHVLIHVEAYLRLNTTVTCLDDFLDTFLPKCDSSSTLETLKSIGAYDALAGRWKSLPAQPQGSELPYNVRFANVANAIGQAACGQNEAPKRFWLDRHSSKPKVFTHAVANRPDIVNVLGNKEDWERLGQAIRVAEDNMPDDDPDIVDRPLKKIQASWVRTIVPVDIMPNTVVNLEEAQKAITRLCGFMRQMLREQYDRQYVYGVILFQPSLSLWYCDRSGLVGADSTIDIHDEPEKFMTRVIAHFSIADPFQLGWDRTMQLYRGPSEKVVYSHSPEVITVHDADAKPHLLVTIRALSVARSEIMCGRGTIVWLAMDLMNKEAVVLKQSWRPLTSTSENDFYEIAGPSGHICRVYLNYEVPGARTLSELRKRVKSYSYHQSSTIQAGETVKRKAIPDEVLHVNVISGLRDFSDFRFSAHKVVKCVLKRLVLKDYGWPLKYFLTMKEFLTTVHGALLGYGHLWDKGIAHRDISPGNTLICPTKDEKTGLLNLFDTGGRISDLDHSKHDTDYRDPAPLQDNSRVDLLLLKAIEVFGYRPMSDGLLHLFASIPGSMNDSPMFLFYYTSLLESVSIEIKDNAQIVSFSIILFRISDELVYSQSPKDVHIFITPEVILILGILREHRRAKSV</sequence>
<proteinExistence type="predicted"/>
<protein>
    <recommendedName>
        <fullName evidence="1">Fungal-type protein kinase domain-containing protein</fullName>
    </recommendedName>
</protein>
<dbReference type="AlphaFoldDB" id="A0A2H3CG02"/>
<dbReference type="Proteomes" id="UP000218334">
    <property type="component" value="Unassembled WGS sequence"/>
</dbReference>
<name>A0A2H3CG02_9AGAR</name>
<organism evidence="2 3">
    <name type="scientific">Armillaria solidipes</name>
    <dbReference type="NCBI Taxonomy" id="1076256"/>
    <lineage>
        <taxon>Eukaryota</taxon>
        <taxon>Fungi</taxon>
        <taxon>Dikarya</taxon>
        <taxon>Basidiomycota</taxon>
        <taxon>Agaricomycotina</taxon>
        <taxon>Agaricomycetes</taxon>
        <taxon>Agaricomycetidae</taxon>
        <taxon>Agaricales</taxon>
        <taxon>Marasmiineae</taxon>
        <taxon>Physalacriaceae</taxon>
        <taxon>Armillaria</taxon>
    </lineage>
</organism>
<dbReference type="EMBL" id="KZ293418">
    <property type="protein sequence ID" value="PBK75073.1"/>
    <property type="molecule type" value="Genomic_DNA"/>
</dbReference>
<dbReference type="PANTHER" id="PTHR38248:SF2">
    <property type="entry name" value="FUNK1 11"/>
    <property type="match status" value="1"/>
</dbReference>
<feature type="domain" description="Fungal-type protein kinase" evidence="1">
    <location>
        <begin position="163"/>
        <end position="514"/>
    </location>
</feature>
<dbReference type="Pfam" id="PF17667">
    <property type="entry name" value="Pkinase_fungal"/>
    <property type="match status" value="1"/>
</dbReference>
<evidence type="ECO:0000313" key="2">
    <source>
        <dbReference type="EMBL" id="PBK75073.1"/>
    </source>
</evidence>
<evidence type="ECO:0000259" key="1">
    <source>
        <dbReference type="Pfam" id="PF17667"/>
    </source>
</evidence>
<reference evidence="3" key="1">
    <citation type="journal article" date="2017" name="Nat. Ecol. Evol.">
        <title>Genome expansion and lineage-specific genetic innovations in the forest pathogenic fungi Armillaria.</title>
        <authorList>
            <person name="Sipos G."/>
            <person name="Prasanna A.N."/>
            <person name="Walter M.C."/>
            <person name="O'Connor E."/>
            <person name="Balint B."/>
            <person name="Krizsan K."/>
            <person name="Kiss B."/>
            <person name="Hess J."/>
            <person name="Varga T."/>
            <person name="Slot J."/>
            <person name="Riley R."/>
            <person name="Boka B."/>
            <person name="Rigling D."/>
            <person name="Barry K."/>
            <person name="Lee J."/>
            <person name="Mihaltcheva S."/>
            <person name="LaButti K."/>
            <person name="Lipzen A."/>
            <person name="Waldron R."/>
            <person name="Moloney N.M."/>
            <person name="Sperisen C."/>
            <person name="Kredics L."/>
            <person name="Vagvoelgyi C."/>
            <person name="Patrignani A."/>
            <person name="Fitzpatrick D."/>
            <person name="Nagy I."/>
            <person name="Doyle S."/>
            <person name="Anderson J.B."/>
            <person name="Grigoriev I.V."/>
            <person name="Gueldener U."/>
            <person name="Muensterkoetter M."/>
            <person name="Nagy L.G."/>
        </authorList>
    </citation>
    <scope>NUCLEOTIDE SEQUENCE [LARGE SCALE GENOMIC DNA]</scope>
    <source>
        <strain evidence="3">28-4</strain>
    </source>
</reference>
<dbReference type="STRING" id="1076256.A0A2H3CG02"/>